<evidence type="ECO:0000313" key="18">
    <source>
        <dbReference type="EMBL" id="CCC78700.1"/>
    </source>
</evidence>
<dbReference type="SUPFAM" id="SSF55347">
    <property type="entry name" value="Glyceraldehyde-3-phosphate dehydrogenase-like, C-terminal domain"/>
    <property type="match status" value="1"/>
</dbReference>
<dbReference type="GO" id="GO:0009089">
    <property type="term" value="P:lysine biosynthetic process via diaminopimelate"/>
    <property type="evidence" value="ECO:0007669"/>
    <property type="project" value="UniProtKB-UniRule"/>
</dbReference>
<dbReference type="GO" id="GO:0050661">
    <property type="term" value="F:NADP binding"/>
    <property type="evidence" value="ECO:0007669"/>
    <property type="project" value="UniProtKB-UniRule"/>
</dbReference>
<keyword evidence="12 15" id="KW-0457">Lysine biosynthesis</keyword>
<dbReference type="Proteomes" id="UP000000432">
    <property type="component" value="Chromosome"/>
</dbReference>
<dbReference type="UniPathway" id="UPA00051">
    <property type="reaction ID" value="UER00464"/>
</dbReference>
<keyword evidence="7 15" id="KW-0028">Amino-acid biosynthesis</keyword>
<dbReference type="PANTHER" id="PTHR46278:SF2">
    <property type="entry name" value="ASPARTATE-SEMIALDEHYDE DEHYDROGENASE"/>
    <property type="match status" value="1"/>
</dbReference>
<evidence type="ECO:0000256" key="12">
    <source>
        <dbReference type="ARBA" id="ARBA00023154"/>
    </source>
</evidence>
<comment type="catalytic activity">
    <reaction evidence="14 15">
        <text>L-aspartate 4-semialdehyde + phosphate + NADP(+) = 4-phospho-L-aspartate + NADPH + H(+)</text>
        <dbReference type="Rhea" id="RHEA:24284"/>
        <dbReference type="ChEBI" id="CHEBI:15378"/>
        <dbReference type="ChEBI" id="CHEBI:43474"/>
        <dbReference type="ChEBI" id="CHEBI:57535"/>
        <dbReference type="ChEBI" id="CHEBI:57783"/>
        <dbReference type="ChEBI" id="CHEBI:58349"/>
        <dbReference type="ChEBI" id="CHEBI:537519"/>
        <dbReference type="EC" id="1.2.1.11"/>
    </reaction>
</comment>
<dbReference type="GO" id="GO:0009088">
    <property type="term" value="P:threonine biosynthetic process"/>
    <property type="evidence" value="ECO:0007669"/>
    <property type="project" value="UniProtKB-UniRule"/>
</dbReference>
<comment type="caution">
    <text evidence="15">Lacks conserved residue(s) required for the propagation of feature annotation.</text>
</comment>
<feature type="binding site" evidence="15">
    <location>
        <position position="101"/>
    </location>
    <ligand>
        <name>phosphate</name>
        <dbReference type="ChEBI" id="CHEBI:43474"/>
    </ligand>
</feature>
<evidence type="ECO:0000256" key="6">
    <source>
        <dbReference type="ARBA" id="ARBA00013120"/>
    </source>
</evidence>
<comment type="similarity">
    <text evidence="4 15">Belongs to the aspartate-semialdehyde dehydrogenase family.</text>
</comment>
<dbReference type="STRING" id="220668.lp_1346"/>
<dbReference type="GO" id="GO:0051287">
    <property type="term" value="F:NAD binding"/>
    <property type="evidence" value="ECO:0007669"/>
    <property type="project" value="InterPro"/>
</dbReference>
<dbReference type="KEGG" id="lpl:lp_1346"/>
<feature type="binding site" evidence="15">
    <location>
        <position position="157"/>
    </location>
    <ligand>
        <name>substrate</name>
    </ligand>
</feature>
<dbReference type="AlphaFoldDB" id="F9UNB1"/>
<dbReference type="EnsemblBacteria" id="CCC78700">
    <property type="protein sequence ID" value="CCC78700"/>
    <property type="gene ID" value="lp_1346"/>
</dbReference>
<evidence type="ECO:0000256" key="3">
    <source>
        <dbReference type="ARBA" id="ARBA00005097"/>
    </source>
</evidence>
<keyword evidence="19" id="KW-1185">Reference proteome</keyword>
<evidence type="ECO:0000313" key="19">
    <source>
        <dbReference type="Proteomes" id="UP000000432"/>
    </source>
</evidence>
<evidence type="ECO:0000256" key="15">
    <source>
        <dbReference type="HAMAP-Rule" id="MF_02121"/>
    </source>
</evidence>
<evidence type="ECO:0000256" key="8">
    <source>
        <dbReference type="ARBA" id="ARBA00022697"/>
    </source>
</evidence>
<name>F9UNB1_LACPL</name>
<dbReference type="InterPro" id="IPR012080">
    <property type="entry name" value="Asp_semialdehyde_DH"/>
</dbReference>
<dbReference type="EC" id="1.2.1.11" evidence="6 15"/>
<dbReference type="InterPro" id="IPR036291">
    <property type="entry name" value="NAD(P)-bd_dom_sf"/>
</dbReference>
<dbReference type="InterPro" id="IPR005986">
    <property type="entry name" value="Asp_semialdehyde_DH_beta"/>
</dbReference>
<dbReference type="SUPFAM" id="SSF51735">
    <property type="entry name" value="NAD(P)-binding Rossmann-fold domains"/>
    <property type="match status" value="1"/>
</dbReference>
<feature type="active site" description="Proton acceptor" evidence="15 16">
    <location>
        <position position="254"/>
    </location>
</feature>
<dbReference type="GO" id="GO:0046983">
    <property type="term" value="F:protein dimerization activity"/>
    <property type="evidence" value="ECO:0007669"/>
    <property type="project" value="InterPro"/>
</dbReference>
<feature type="active site" description="Acyl-thioester intermediate" evidence="15 16">
    <location>
        <position position="130"/>
    </location>
</feature>
<dbReference type="OrthoDB" id="9805684at2"/>
<dbReference type="SMART" id="SM00859">
    <property type="entry name" value="Semialdhyde_dh"/>
    <property type="match status" value="1"/>
</dbReference>
<dbReference type="UniPathway" id="UPA00034">
    <property type="reaction ID" value="UER00016"/>
</dbReference>
<reference evidence="18 19" key="1">
    <citation type="journal article" date="2003" name="Proc. Natl. Acad. Sci. U.S.A.">
        <title>Complete genome sequence of Lactobacillus plantarum WCFS1.</title>
        <authorList>
            <person name="Kleerebezem M."/>
            <person name="Boekhorst J."/>
            <person name="van Kranenburg R."/>
            <person name="Molenaar D."/>
            <person name="Kuipers O.P."/>
            <person name="Leer R."/>
            <person name="Tarchini R."/>
            <person name="Peters S.A."/>
            <person name="Sandbrink H.M."/>
            <person name="Fiers M.W."/>
            <person name="Stiekema W."/>
            <person name="Lankhorst R.M."/>
            <person name="Bron P.A."/>
            <person name="Hoffer S.M."/>
            <person name="Groot M.N."/>
            <person name="Kerkhoven R."/>
            <person name="de Vries M."/>
            <person name="Ursing B."/>
            <person name="de Vos W.M."/>
            <person name="Siezen R.J."/>
        </authorList>
    </citation>
    <scope>NUCLEOTIDE SEQUENCE [LARGE SCALE GENOMIC DNA]</scope>
    <source>
        <strain evidence="19">ATCC BAA-793 / NCIMB 8826 / WCFS1</strain>
    </source>
</reference>
<evidence type="ECO:0000256" key="4">
    <source>
        <dbReference type="ARBA" id="ARBA00010584"/>
    </source>
</evidence>
<feature type="domain" description="Semialdehyde dehydrogenase NAD-binding" evidence="17">
    <location>
        <begin position="6"/>
        <end position="121"/>
    </location>
</feature>
<dbReference type="PhylomeDB" id="F9UNB1"/>
<feature type="binding site" evidence="15">
    <location>
        <begin position="13"/>
        <end position="16"/>
    </location>
    <ligand>
        <name>NADP(+)</name>
        <dbReference type="ChEBI" id="CHEBI:58349"/>
    </ligand>
</feature>
<evidence type="ECO:0000256" key="7">
    <source>
        <dbReference type="ARBA" id="ARBA00022605"/>
    </source>
</evidence>
<dbReference type="Pfam" id="PF02774">
    <property type="entry name" value="Semialdhyde_dhC"/>
    <property type="match status" value="1"/>
</dbReference>
<dbReference type="PIRSF" id="PIRSF000148">
    <property type="entry name" value="ASA_dh"/>
    <property type="match status" value="1"/>
</dbReference>
<comment type="pathway">
    <text evidence="3 15">Amino-acid biosynthesis; L-threonine biosynthesis; L-threonine from L-aspartate: step 2/5.</text>
</comment>
<evidence type="ECO:0000256" key="2">
    <source>
        <dbReference type="ARBA" id="ARBA00005076"/>
    </source>
</evidence>
<dbReference type="RefSeq" id="WP_011101363.1">
    <property type="nucleotide sequence ID" value="NC_004567.2"/>
</dbReference>
<evidence type="ECO:0000256" key="13">
    <source>
        <dbReference type="ARBA" id="ARBA00023167"/>
    </source>
</evidence>
<dbReference type="Gene3D" id="3.30.360.10">
    <property type="entry name" value="Dihydrodipicolinate Reductase, domain 2"/>
    <property type="match status" value="1"/>
</dbReference>
<dbReference type="GO" id="GO:0009097">
    <property type="term" value="P:isoleucine biosynthetic process"/>
    <property type="evidence" value="ECO:0007669"/>
    <property type="project" value="UniProtKB-UniRule"/>
</dbReference>
<dbReference type="eggNOG" id="COG0136">
    <property type="taxonomic scope" value="Bacteria"/>
</dbReference>
<proteinExistence type="inferred from homology"/>
<dbReference type="Gene3D" id="3.40.50.720">
    <property type="entry name" value="NAD(P)-binding Rossmann-like Domain"/>
    <property type="match status" value="1"/>
</dbReference>
<dbReference type="GO" id="GO:0019877">
    <property type="term" value="P:diaminopimelate biosynthetic process"/>
    <property type="evidence" value="ECO:0007669"/>
    <property type="project" value="UniProtKB-UniRule"/>
</dbReference>
<evidence type="ECO:0000256" key="1">
    <source>
        <dbReference type="ARBA" id="ARBA00005021"/>
    </source>
</evidence>
<evidence type="ECO:0000256" key="5">
    <source>
        <dbReference type="ARBA" id="ARBA00011738"/>
    </source>
</evidence>
<feature type="binding site" evidence="15">
    <location>
        <position position="247"/>
    </location>
    <ligand>
        <name>substrate</name>
    </ligand>
</feature>
<keyword evidence="8 15" id="KW-0791">Threonine biosynthesis</keyword>
<dbReference type="HOGENOM" id="CLU_049966_0_1_9"/>
<comment type="pathway">
    <text evidence="2 15">Amino-acid biosynthesis; L-lysine biosynthesis via DAP pathway; (S)-tetrahydrodipicolinate from L-aspartate: step 2/4.</text>
</comment>
<dbReference type="InterPro" id="IPR012280">
    <property type="entry name" value="Semialdhyde_DH_dimer_dom"/>
</dbReference>
<feature type="binding site" evidence="15">
    <location>
        <begin position="41"/>
        <end position="42"/>
    </location>
    <ligand>
        <name>NADP(+)</name>
        <dbReference type="ChEBI" id="CHEBI:58349"/>
    </ligand>
</feature>
<gene>
    <name evidence="18" type="primary">asd1</name>
    <name evidence="15" type="synonym">asd</name>
    <name evidence="18" type="ordered locus">lp_1346</name>
</gene>
<dbReference type="NCBIfam" id="TIGR01296">
    <property type="entry name" value="asd_B"/>
    <property type="match status" value="1"/>
</dbReference>
<keyword evidence="9 15" id="KW-0521">NADP</keyword>
<dbReference type="CDD" id="cd02316">
    <property type="entry name" value="VcASADH2_like_N"/>
    <property type="match status" value="1"/>
</dbReference>
<dbReference type="UniPathway" id="UPA00050">
    <property type="reaction ID" value="UER00463"/>
</dbReference>
<evidence type="ECO:0000256" key="10">
    <source>
        <dbReference type="ARBA" id="ARBA00022915"/>
    </source>
</evidence>
<comment type="subunit">
    <text evidence="5 15">Homodimer.</text>
</comment>
<evidence type="ECO:0000259" key="17">
    <source>
        <dbReference type="SMART" id="SM00859"/>
    </source>
</evidence>
<dbReference type="CDD" id="cd18131">
    <property type="entry name" value="ASADH_C_bac_euk_like"/>
    <property type="match status" value="1"/>
</dbReference>
<evidence type="ECO:0000256" key="14">
    <source>
        <dbReference type="ARBA" id="ARBA00047891"/>
    </source>
</evidence>
<dbReference type="InterPro" id="IPR000534">
    <property type="entry name" value="Semialdehyde_DH_NAD-bd"/>
</dbReference>
<organism evidence="18 19">
    <name type="scientific">Lactiplantibacillus plantarum (strain ATCC BAA-793 / NCIMB 8826 / WCFS1)</name>
    <name type="common">Lactobacillus plantarum</name>
    <dbReference type="NCBI Taxonomy" id="220668"/>
    <lineage>
        <taxon>Bacteria</taxon>
        <taxon>Bacillati</taxon>
        <taxon>Bacillota</taxon>
        <taxon>Bacilli</taxon>
        <taxon>Lactobacillales</taxon>
        <taxon>Lactobacillaceae</taxon>
        <taxon>Lactiplantibacillus</taxon>
    </lineage>
</organism>
<sequence length="360" mass="39120">MSKSYVVAILGATGAVGTRMVDQLAESDIQVSKLKLLASARSVGKKMGFRGQSLTVQAATPDSFNGVDIVLASAGGQVSARLLPEAVKRGAVCIDNTSYFRMNDHVPLIVPEVNVDQIQNHHGIIANPNCSTIEMVVALNPVRVKYGLKQIIVSTYQSAGGAGQAGIKELYREAKAYLNNEPVKSEILPVKGGKRHYPIAFNLLPQIDVFENNDYTHEEQKMIHETKKIMCGDKNSTELKITATCVRVPIPIAHGETVYFTTEMTPSSDDIRRTLTKAPGVVVQDDPQHQVYPQPVNVIGSDATFVGRVRSDMENQRAYHMWVVADNLIKGAAGNAVQIAEELINQGAVHESKASAVLFE</sequence>
<evidence type="ECO:0000256" key="16">
    <source>
        <dbReference type="PIRSR" id="PIRSR000148-1"/>
    </source>
</evidence>
<dbReference type="HAMAP" id="MF_02121">
    <property type="entry name" value="ASADH"/>
    <property type="match status" value="1"/>
</dbReference>
<reference evidence="18 19" key="2">
    <citation type="journal article" date="2012" name="J. Bacteriol.">
        <title>Complete resequencing and reannotation of the Lactobacillus plantarum WCFS1 genome.</title>
        <authorList>
            <person name="Siezen R.J."/>
            <person name="Francke C."/>
            <person name="Renckens B."/>
            <person name="Boekhorst J."/>
            <person name="Wels M."/>
            <person name="Kleerebezem M."/>
            <person name="van Hijum S.A.F.T."/>
        </authorList>
    </citation>
    <scope>NUCLEOTIDE SEQUENCE [LARGE SCALE GENOMIC DNA]</scope>
    <source>
        <strain evidence="19">ATCC BAA-793 / NCIMB 8826 / WCFS1</strain>
    </source>
</reference>
<comment type="function">
    <text evidence="15">Catalyzes the NADPH-dependent formation of L-aspartate-semialdehyde (L-ASA) by the reductive dephosphorylation of L-aspartyl-4-phosphate.</text>
</comment>
<comment type="pathway">
    <text evidence="1 15">Amino-acid biosynthesis; L-methionine biosynthesis via de novo pathway; L-homoserine from L-aspartate: step 2/3.</text>
</comment>
<dbReference type="GO" id="GO:0004073">
    <property type="term" value="F:aspartate-semialdehyde dehydrogenase activity"/>
    <property type="evidence" value="ECO:0007669"/>
    <property type="project" value="UniProtKB-UniRule"/>
</dbReference>
<dbReference type="PATRIC" id="fig|220668.9.peg.1132"/>
<dbReference type="PANTHER" id="PTHR46278">
    <property type="entry name" value="DEHYDROGENASE, PUTATIVE-RELATED"/>
    <property type="match status" value="1"/>
</dbReference>
<dbReference type="NCBIfam" id="NF011456">
    <property type="entry name" value="PRK14874.1"/>
    <property type="match status" value="1"/>
</dbReference>
<keyword evidence="10 15" id="KW-0220">Diaminopimelate biosynthesis</keyword>
<evidence type="ECO:0000256" key="9">
    <source>
        <dbReference type="ARBA" id="ARBA00022857"/>
    </source>
</evidence>
<protein>
    <recommendedName>
        <fullName evidence="6 15">Aspartate-semialdehyde dehydrogenase</fullName>
        <shortName evidence="15">ASA dehydrogenase</shortName>
        <shortName evidence="15">ASADH</shortName>
        <ecNumber evidence="6 15">1.2.1.11</ecNumber>
    </recommendedName>
    <alternativeName>
        <fullName evidence="15">Aspartate-beta-semialdehyde dehydrogenase</fullName>
    </alternativeName>
</protein>
<dbReference type="EMBL" id="AL935263">
    <property type="protein sequence ID" value="CCC78700.1"/>
    <property type="molecule type" value="Genomic_DNA"/>
</dbReference>
<feature type="binding site" evidence="15">
    <location>
        <position position="327"/>
    </location>
    <ligand>
        <name>NADP(+)</name>
        <dbReference type="ChEBI" id="CHEBI:58349"/>
    </ligand>
</feature>
<dbReference type="Pfam" id="PF01118">
    <property type="entry name" value="Semialdhyde_dh"/>
    <property type="match status" value="1"/>
</dbReference>
<dbReference type="GO" id="GO:0071266">
    <property type="term" value="P:'de novo' L-methionine biosynthetic process"/>
    <property type="evidence" value="ECO:0007669"/>
    <property type="project" value="UniProtKB-UniRule"/>
</dbReference>
<keyword evidence="11 15" id="KW-0560">Oxidoreductase</keyword>
<evidence type="ECO:0000256" key="11">
    <source>
        <dbReference type="ARBA" id="ARBA00023002"/>
    </source>
</evidence>
<keyword evidence="13 15" id="KW-0486">Methionine biosynthesis</keyword>
<accession>F9UNB1</accession>